<proteinExistence type="predicted"/>
<dbReference type="SUPFAM" id="SSF89360">
    <property type="entry name" value="HesB-like domain"/>
    <property type="match status" value="1"/>
</dbReference>
<keyword evidence="3" id="KW-1185">Reference proteome</keyword>
<organism evidence="2 3">
    <name type="scientific">Nodularia harveyana UHCC-0300</name>
    <dbReference type="NCBI Taxonomy" id="2974287"/>
    <lineage>
        <taxon>Bacteria</taxon>
        <taxon>Bacillati</taxon>
        <taxon>Cyanobacteriota</taxon>
        <taxon>Cyanophyceae</taxon>
        <taxon>Nostocales</taxon>
        <taxon>Nodulariaceae</taxon>
        <taxon>Nodularia</taxon>
    </lineage>
</organism>
<accession>A0ABU5UFG8</accession>
<protein>
    <submittedName>
        <fullName evidence="2">Iron-sulfur cluster assembly accessory protein</fullName>
    </submittedName>
</protein>
<dbReference type="PROSITE" id="PS01152">
    <property type="entry name" value="HESB"/>
    <property type="match status" value="1"/>
</dbReference>
<dbReference type="PANTHER" id="PTHR43011:SF1">
    <property type="entry name" value="IRON-SULFUR CLUSTER ASSEMBLY 2 HOMOLOG, MITOCHONDRIAL"/>
    <property type="match status" value="1"/>
</dbReference>
<gene>
    <name evidence="2" type="ORF">VB620_13225</name>
</gene>
<feature type="domain" description="Core" evidence="1">
    <location>
        <begin position="2"/>
        <end position="102"/>
    </location>
</feature>
<dbReference type="InterPro" id="IPR016092">
    <property type="entry name" value="ATAP"/>
</dbReference>
<dbReference type="Gene3D" id="2.60.300.12">
    <property type="entry name" value="HesB-like domain"/>
    <property type="match status" value="1"/>
</dbReference>
<dbReference type="RefSeq" id="WP_323196618.1">
    <property type="nucleotide sequence ID" value="NZ_JAYGHG010000021.1"/>
</dbReference>
<comment type="caution">
    <text evidence="2">The sequence shown here is derived from an EMBL/GenBank/DDBJ whole genome shotgun (WGS) entry which is preliminary data.</text>
</comment>
<reference evidence="2 3" key="1">
    <citation type="submission" date="2023-12" db="EMBL/GenBank/DDBJ databases">
        <title>Baltic Sea Cyanobacteria.</title>
        <authorList>
            <person name="Delbaje E."/>
            <person name="Fewer D.P."/>
            <person name="Shishido T.K."/>
        </authorList>
    </citation>
    <scope>NUCLEOTIDE SEQUENCE [LARGE SCALE GENOMIC DNA]</scope>
    <source>
        <strain evidence="2 3">UHCC-0300</strain>
    </source>
</reference>
<name>A0ABU5UFG8_9CYAN</name>
<evidence type="ECO:0000313" key="3">
    <source>
        <dbReference type="Proteomes" id="UP001302120"/>
    </source>
</evidence>
<dbReference type="Pfam" id="PF01521">
    <property type="entry name" value="Fe-S_biosyn"/>
    <property type="match status" value="1"/>
</dbReference>
<evidence type="ECO:0000259" key="1">
    <source>
        <dbReference type="Pfam" id="PF01521"/>
    </source>
</evidence>
<dbReference type="InterPro" id="IPR017870">
    <property type="entry name" value="FeS_cluster_insertion_CS"/>
</dbReference>
<dbReference type="EMBL" id="JAYGHG010000021">
    <property type="protein sequence ID" value="MEA5582299.1"/>
    <property type="molecule type" value="Genomic_DNA"/>
</dbReference>
<dbReference type="PANTHER" id="PTHR43011">
    <property type="entry name" value="IRON-SULFUR CLUSTER ASSEMBLY 2 HOMOLOG, MITOCHONDRIAL"/>
    <property type="match status" value="1"/>
</dbReference>
<dbReference type="InterPro" id="IPR000361">
    <property type="entry name" value="ATAP_core_dom"/>
</dbReference>
<dbReference type="Proteomes" id="UP001302120">
    <property type="component" value="Unassembled WGS sequence"/>
</dbReference>
<evidence type="ECO:0000313" key="2">
    <source>
        <dbReference type="EMBL" id="MEA5582299.1"/>
    </source>
</evidence>
<dbReference type="InterPro" id="IPR035903">
    <property type="entry name" value="HesB-like_dom_sf"/>
</dbReference>
<sequence length="112" mass="12438">MIHLSPAAISEIRRLQLKQQPKTLLRLTIKLGGCSGWFYDISFDQTVKVDDRLFNVNGIEVVIDDHSYSYVHELALDYSEDLMGGGFRFHNPQAIATCGCGNSFSIATANSV</sequence>
<dbReference type="NCBIfam" id="TIGR00049">
    <property type="entry name" value="iron-sulfur cluster assembly accessory protein"/>
    <property type="match status" value="1"/>
</dbReference>